<evidence type="ECO:0000256" key="1">
    <source>
        <dbReference type="ARBA" id="ARBA00006484"/>
    </source>
</evidence>
<organism evidence="4 5">
    <name type="scientific">Paracoccus homiensis</name>
    <dbReference type="NCBI Taxonomy" id="364199"/>
    <lineage>
        <taxon>Bacteria</taxon>
        <taxon>Pseudomonadati</taxon>
        <taxon>Pseudomonadota</taxon>
        <taxon>Alphaproteobacteria</taxon>
        <taxon>Rhodobacterales</taxon>
        <taxon>Paracoccaceae</taxon>
        <taxon>Paracoccus</taxon>
    </lineage>
</organism>
<dbReference type="SUPFAM" id="SSF51735">
    <property type="entry name" value="NAD(P)-binding Rossmann-fold domains"/>
    <property type="match status" value="1"/>
</dbReference>
<gene>
    <name evidence="4" type="ORF">SAMN04489858_12411</name>
</gene>
<dbReference type="FunFam" id="3.40.50.720:FF:000084">
    <property type="entry name" value="Short-chain dehydrogenase reductase"/>
    <property type="match status" value="1"/>
</dbReference>
<dbReference type="STRING" id="364199.SAMN04489858_12411"/>
<evidence type="ECO:0000256" key="3">
    <source>
        <dbReference type="RuleBase" id="RU000363"/>
    </source>
</evidence>
<dbReference type="AlphaFoldDB" id="A0A1I0JCN0"/>
<dbReference type="PANTHER" id="PTHR42760:SF37">
    <property type="entry name" value="CLAVALDEHYDE DEHYDROGENASE"/>
    <property type="match status" value="1"/>
</dbReference>
<dbReference type="InterPro" id="IPR002347">
    <property type="entry name" value="SDR_fam"/>
</dbReference>
<keyword evidence="5" id="KW-1185">Reference proteome</keyword>
<dbReference type="Pfam" id="PF00106">
    <property type="entry name" value="adh_short"/>
    <property type="match status" value="1"/>
</dbReference>
<reference evidence="4 5" key="1">
    <citation type="submission" date="2016-10" db="EMBL/GenBank/DDBJ databases">
        <authorList>
            <person name="de Groot N.N."/>
        </authorList>
    </citation>
    <scope>NUCLEOTIDE SEQUENCE [LARGE SCALE GENOMIC DNA]</scope>
    <source>
        <strain evidence="4 5">DSM 17862</strain>
    </source>
</reference>
<dbReference type="Proteomes" id="UP000199180">
    <property type="component" value="Unassembled WGS sequence"/>
</dbReference>
<dbReference type="RefSeq" id="WP_090738039.1">
    <property type="nucleotide sequence ID" value="NZ_FOHO01000024.1"/>
</dbReference>
<evidence type="ECO:0000313" key="4">
    <source>
        <dbReference type="EMBL" id="SEU07686.1"/>
    </source>
</evidence>
<dbReference type="CDD" id="cd05233">
    <property type="entry name" value="SDR_c"/>
    <property type="match status" value="1"/>
</dbReference>
<protein>
    <submittedName>
        <fullName evidence="4">3-oxoacyl-[acyl-carrier protein] reductase</fullName>
    </submittedName>
</protein>
<proteinExistence type="inferred from homology"/>
<dbReference type="PRINTS" id="PR00080">
    <property type="entry name" value="SDRFAMILY"/>
</dbReference>
<dbReference type="PRINTS" id="PR00081">
    <property type="entry name" value="GDHRDH"/>
</dbReference>
<accession>A0A1I0JCN0</accession>
<comment type="similarity">
    <text evidence="1 3">Belongs to the short-chain dehydrogenases/reductases (SDR) family.</text>
</comment>
<dbReference type="Gene3D" id="3.40.50.720">
    <property type="entry name" value="NAD(P)-binding Rossmann-like Domain"/>
    <property type="match status" value="1"/>
</dbReference>
<evidence type="ECO:0000313" key="5">
    <source>
        <dbReference type="Proteomes" id="UP000199180"/>
    </source>
</evidence>
<keyword evidence="2" id="KW-0560">Oxidoreductase</keyword>
<dbReference type="GO" id="GO:0016616">
    <property type="term" value="F:oxidoreductase activity, acting on the CH-OH group of donors, NAD or NADP as acceptor"/>
    <property type="evidence" value="ECO:0007669"/>
    <property type="project" value="TreeGrafter"/>
</dbReference>
<dbReference type="PANTHER" id="PTHR42760">
    <property type="entry name" value="SHORT-CHAIN DEHYDROGENASES/REDUCTASES FAMILY MEMBER"/>
    <property type="match status" value="1"/>
</dbReference>
<sequence length="261" mass="28003">MSEAKQLAGKTAVVTGAGRGLGRSIALAYAKAGADLAICSRTLAELEAVKAEAETLGGRCTIAAVDLSDQDATQQFCSTVLKDFGKVDILVNNAGAEMETGRIETSDPTNWWKTLEINVRGPYMVTRFLLPGLSEGAKIINVSSGMGMRAGNTNSSYHVSKAAMNMLTDALANELWPRRIDVNNLIPGPVATSMLNKDKPGERRTAPEEVLERFSEGLPPGFPEWERLKHPDEVGDLALYMATRPIGGPTGQSFSLARRPL</sequence>
<evidence type="ECO:0000256" key="2">
    <source>
        <dbReference type="ARBA" id="ARBA00023002"/>
    </source>
</evidence>
<dbReference type="OrthoDB" id="9796652at2"/>
<dbReference type="EMBL" id="FOHO01000024">
    <property type="protein sequence ID" value="SEU07686.1"/>
    <property type="molecule type" value="Genomic_DNA"/>
</dbReference>
<dbReference type="InterPro" id="IPR036291">
    <property type="entry name" value="NAD(P)-bd_dom_sf"/>
</dbReference>
<name>A0A1I0JCN0_9RHOB</name>